<dbReference type="Proteomes" id="UP000824225">
    <property type="component" value="Unassembled WGS sequence"/>
</dbReference>
<sequence length="864" mass="96798">MREILALLPRPSRYLGNEEGAVRVDPSTVELHCALAFPDLYEVAMSYLGQKILYGQLNAMPGVLAERVFAPCRDAAAVLREHKVPLATLESDTDLACTHMIGFSVTHELAFTNVLYMLDLAGIPLRAAERGDDLTAWPLIVAGGGCTLCAEPLAPFMDIMVLGESEAVLPELIPLLRRARAEGWSKSAFLAEARRVPGIYVPSLFRERPDGSLEPVYADYTEVRRRAVADLKDAFYPVEQVTPFGAVHNRLSLEIARGCTRGCRFCQAGMTLRPSRERSVADVAALLEACLDRTGYDDVSFLALSCGDFSGLKTLFLDAADRCAREQISLSLPSLRVGSVDGDIMARMAGIRRTGATLAPEAGSQRLRDAINKGVTEEGLIRHVRHLVGYGWQQVKLYFMIGLPTETYEDLDALVELGLKVRDCCRFRDEDSKWRGPRLNVTLAVSPFVPKTHTPFQWEAQISLTEMEARIRHLRDAVRPHKNLTLRWHEPAMSHLEGILSRGDRRLAEVVERAYRKGGIFSSWVEGFDLTPWKEALDECGMTAEQWTGGREPDGPLPWDHLWAGTSRRFLSAERRRALSGAVTGDCRYGPCRQCGVCDTKAGPSLLRARDSDPPLRTMLNFPERDQNDHSPIPPVAPYQPGKKAAPPAIGEELARRAVRYRIWHRKEDRAAWISQLELQSLLERSMRRAGLPLAFSQGFHPLPLLSFGRALPVGVASRSEWFIVTLRAPLRADEVLERLDPRMPDGMKLVRAELLPLTGKVVSPAEELFQLRYADPDALSAAWRVFADAEHWELERETKQGGTRVQDVRPLLRDYEFRDGGLLFTLDWREAYLSPLTLTRAMLPDLDPLRLELVKLAQFFDAR</sequence>
<dbReference type="NCBIfam" id="TIGR03960">
    <property type="entry name" value="rSAM_fuse_unch"/>
    <property type="match status" value="1"/>
</dbReference>
<evidence type="ECO:0000313" key="4">
    <source>
        <dbReference type="Proteomes" id="UP000824225"/>
    </source>
</evidence>
<feature type="domain" description="Radical SAM core" evidence="2">
    <location>
        <begin position="245"/>
        <end position="487"/>
    </location>
</feature>
<dbReference type="SUPFAM" id="SSF102114">
    <property type="entry name" value="Radical SAM enzymes"/>
    <property type="match status" value="1"/>
</dbReference>
<comment type="caution">
    <text evidence="3">The sequence shown here is derived from an EMBL/GenBank/DDBJ whole genome shotgun (WGS) entry which is preliminary data.</text>
</comment>
<dbReference type="InterPro" id="IPR058240">
    <property type="entry name" value="rSAM_sf"/>
</dbReference>
<dbReference type="Pfam" id="PF19864">
    <property type="entry name" value="Radical_SAM_N2"/>
    <property type="match status" value="1"/>
</dbReference>
<dbReference type="InterPro" id="IPR045784">
    <property type="entry name" value="Radical_SAM_N2"/>
</dbReference>
<protein>
    <submittedName>
        <fullName evidence="3">TIGR03960 family B12-binding radical SAM protein</fullName>
    </submittedName>
</protein>
<dbReference type="GO" id="GO:0003824">
    <property type="term" value="F:catalytic activity"/>
    <property type="evidence" value="ECO:0007669"/>
    <property type="project" value="InterPro"/>
</dbReference>
<dbReference type="InterPro" id="IPR023862">
    <property type="entry name" value="CHP03960_rSAM"/>
</dbReference>
<reference evidence="3" key="1">
    <citation type="journal article" date="2021" name="PeerJ">
        <title>Extensive microbial diversity within the chicken gut microbiome revealed by metagenomics and culture.</title>
        <authorList>
            <person name="Gilroy R."/>
            <person name="Ravi A."/>
            <person name="Getino M."/>
            <person name="Pursley I."/>
            <person name="Horton D.L."/>
            <person name="Alikhan N.F."/>
            <person name="Baker D."/>
            <person name="Gharbi K."/>
            <person name="Hall N."/>
            <person name="Watson M."/>
            <person name="Adriaenssens E.M."/>
            <person name="Foster-Nyarko E."/>
            <person name="Jarju S."/>
            <person name="Secka A."/>
            <person name="Antonio M."/>
            <person name="Oren A."/>
            <person name="Chaudhuri R.R."/>
            <person name="La Ragione R."/>
            <person name="Hildebrand F."/>
            <person name="Pallen M.J."/>
        </authorList>
    </citation>
    <scope>NUCLEOTIDE SEQUENCE</scope>
    <source>
        <strain evidence="3">CHK186-16707</strain>
    </source>
</reference>
<dbReference type="PROSITE" id="PS51918">
    <property type="entry name" value="RADICAL_SAM"/>
    <property type="match status" value="1"/>
</dbReference>
<dbReference type="CDD" id="cd01335">
    <property type="entry name" value="Radical_SAM"/>
    <property type="match status" value="1"/>
</dbReference>
<accession>A0A9D2HDX1</accession>
<name>A0A9D2HDX1_9BACT</name>
<dbReference type="InterPro" id="IPR006638">
    <property type="entry name" value="Elp3/MiaA/NifB-like_rSAM"/>
</dbReference>
<dbReference type="AlphaFoldDB" id="A0A9D2HDX1"/>
<reference evidence="3" key="2">
    <citation type="submission" date="2021-04" db="EMBL/GenBank/DDBJ databases">
        <authorList>
            <person name="Gilroy R."/>
        </authorList>
    </citation>
    <scope>NUCLEOTIDE SEQUENCE</scope>
    <source>
        <strain evidence="3">CHK186-16707</strain>
    </source>
</reference>
<dbReference type="PANTHER" id="PTHR42731:SF1">
    <property type="entry name" value="RADICAL SAM DOMAIN PROTEIN"/>
    <property type="match status" value="1"/>
</dbReference>
<feature type="region of interest" description="Disordered" evidence="1">
    <location>
        <begin position="622"/>
        <end position="647"/>
    </location>
</feature>
<gene>
    <name evidence="3" type="ORF">H9962_09635</name>
</gene>
<dbReference type="NCBIfam" id="TIGR03936">
    <property type="entry name" value="sam_1_link_chp"/>
    <property type="match status" value="1"/>
</dbReference>
<evidence type="ECO:0000313" key="3">
    <source>
        <dbReference type="EMBL" id="HJA09427.1"/>
    </source>
</evidence>
<dbReference type="InterPro" id="IPR023404">
    <property type="entry name" value="rSAM_horseshoe"/>
</dbReference>
<dbReference type="InterPro" id="IPR007197">
    <property type="entry name" value="rSAM"/>
</dbReference>
<organism evidence="3 4">
    <name type="scientific">Candidatus Mailhella merdigallinarum</name>
    <dbReference type="NCBI Taxonomy" id="2838658"/>
    <lineage>
        <taxon>Bacteria</taxon>
        <taxon>Pseudomonadati</taxon>
        <taxon>Thermodesulfobacteriota</taxon>
        <taxon>Desulfovibrionia</taxon>
        <taxon>Desulfovibrionales</taxon>
        <taxon>Desulfovibrionaceae</taxon>
        <taxon>Mailhella</taxon>
    </lineage>
</organism>
<dbReference type="InterPro" id="IPR018768">
    <property type="entry name" value="DUF2344"/>
</dbReference>
<dbReference type="Pfam" id="PF10105">
    <property type="entry name" value="DUF2344"/>
    <property type="match status" value="1"/>
</dbReference>
<evidence type="ECO:0000256" key="1">
    <source>
        <dbReference type="SAM" id="MobiDB-lite"/>
    </source>
</evidence>
<dbReference type="SFLD" id="SFLDS00029">
    <property type="entry name" value="Radical_SAM"/>
    <property type="match status" value="1"/>
</dbReference>
<dbReference type="PANTHER" id="PTHR42731">
    <property type="entry name" value="SLL1084 PROTEIN"/>
    <property type="match status" value="1"/>
</dbReference>
<dbReference type="EMBL" id="DXAN01000031">
    <property type="protein sequence ID" value="HJA09427.1"/>
    <property type="molecule type" value="Genomic_DNA"/>
</dbReference>
<proteinExistence type="predicted"/>
<dbReference type="Pfam" id="PF04055">
    <property type="entry name" value="Radical_SAM"/>
    <property type="match status" value="1"/>
</dbReference>
<dbReference type="GO" id="GO:0051536">
    <property type="term" value="F:iron-sulfur cluster binding"/>
    <property type="evidence" value="ECO:0007669"/>
    <property type="project" value="InterPro"/>
</dbReference>
<dbReference type="Gene3D" id="3.80.30.20">
    <property type="entry name" value="tm_1862 like domain"/>
    <property type="match status" value="1"/>
</dbReference>
<evidence type="ECO:0000259" key="2">
    <source>
        <dbReference type="PROSITE" id="PS51918"/>
    </source>
</evidence>
<dbReference type="SFLD" id="SFLDG01082">
    <property type="entry name" value="B12-binding_domain_containing"/>
    <property type="match status" value="1"/>
</dbReference>
<dbReference type="SMART" id="SM00729">
    <property type="entry name" value="Elp3"/>
    <property type="match status" value="1"/>
</dbReference>